<dbReference type="SMART" id="SM00278">
    <property type="entry name" value="HhH1"/>
    <property type="match status" value="2"/>
</dbReference>
<evidence type="ECO:0000256" key="2">
    <source>
        <dbReference type="SAM" id="Phobius"/>
    </source>
</evidence>
<dbReference type="RefSeq" id="WP_290400929.1">
    <property type="nucleotide sequence ID" value="NZ_JAUHLN010000003.1"/>
</dbReference>
<feature type="compositionally biased region" description="Basic and acidic residues" evidence="1">
    <location>
        <begin position="48"/>
        <end position="62"/>
    </location>
</feature>
<dbReference type="InterPro" id="IPR019554">
    <property type="entry name" value="Soluble_ligand-bd"/>
</dbReference>
<dbReference type="PANTHER" id="PTHR21180:SF32">
    <property type="entry name" value="ENDONUCLEASE_EXONUCLEASE_PHOSPHATASE FAMILY DOMAIN-CONTAINING PROTEIN 1"/>
    <property type="match status" value="1"/>
</dbReference>
<dbReference type="Pfam" id="PF12836">
    <property type="entry name" value="HHH_3"/>
    <property type="match status" value="1"/>
</dbReference>
<proteinExistence type="predicted"/>
<evidence type="ECO:0000256" key="1">
    <source>
        <dbReference type="SAM" id="MobiDB-lite"/>
    </source>
</evidence>
<keyword evidence="2" id="KW-1133">Transmembrane helix</keyword>
<sequence>MMIKNFDRVFRTLKFVLPVGAGLLAIFIYFSGRIPPVKQTEGIPSELTEGKEGHTMGKKDFTPMEPETQVIEIDIKGAVRKPGVYKMEQGDRVIDAVNRAGGLTGKAEEKGVNLSARVKDEMLLYIPSKGEEPSERLPGVTETGEQDMAGEPKVNINTAGEQELETLNGIGPSKAKAIIAYREDNGPFKTIEDLLNVPGIGEKSLENIKELINID</sequence>
<reference evidence="4" key="1">
    <citation type="submission" date="2023-06" db="EMBL/GenBank/DDBJ databases">
        <title>Draft Genome Sequences of Representative Paenibacillus Polymyxa, Bacillus cereus, Fictibacillus sp., and Brevibacillus agri Strains Isolated from Amazonian Dark Earth.</title>
        <authorList>
            <person name="Pellegrinetti T.A."/>
            <person name="Cunha I.C.M."/>
            <person name="Chaves M.G."/>
            <person name="Freitas A.S."/>
            <person name="Silva A.V.R."/>
            <person name="Tsai S.M."/>
            <person name="Mendes L.W."/>
        </authorList>
    </citation>
    <scope>NUCLEOTIDE SEQUENCE</scope>
    <source>
        <strain evidence="4">CENA-BCM004</strain>
    </source>
</reference>
<feature type="transmembrane region" description="Helical" evidence="2">
    <location>
        <begin position="12"/>
        <end position="30"/>
    </location>
</feature>
<name>A0ABT8EAA6_9BACL</name>
<dbReference type="Gene3D" id="3.10.560.10">
    <property type="entry name" value="Outer membrane lipoprotein wza domain like"/>
    <property type="match status" value="1"/>
</dbReference>
<feature type="domain" description="Helix-hairpin-helix DNA-binding motif class 1" evidence="3">
    <location>
        <begin position="162"/>
        <end position="181"/>
    </location>
</feature>
<comment type="caution">
    <text evidence="4">The sequence shown here is derived from an EMBL/GenBank/DDBJ whole genome shotgun (WGS) entry which is preliminary data.</text>
</comment>
<evidence type="ECO:0000259" key="3">
    <source>
        <dbReference type="SMART" id="SM00278"/>
    </source>
</evidence>
<feature type="domain" description="Helix-hairpin-helix DNA-binding motif class 1" evidence="3">
    <location>
        <begin position="192"/>
        <end position="211"/>
    </location>
</feature>
<keyword evidence="5" id="KW-1185">Reference proteome</keyword>
<protein>
    <submittedName>
        <fullName evidence="4">Helix-hairpin-helix domain-containing protein</fullName>
    </submittedName>
</protein>
<dbReference type="Proteomes" id="UP001168694">
    <property type="component" value="Unassembled WGS sequence"/>
</dbReference>
<accession>A0ABT8EAA6</accession>
<dbReference type="Pfam" id="PF10531">
    <property type="entry name" value="SLBB"/>
    <property type="match status" value="1"/>
</dbReference>
<dbReference type="InterPro" id="IPR051675">
    <property type="entry name" value="Endo/Exo/Phosphatase_dom_1"/>
</dbReference>
<keyword evidence="2" id="KW-0472">Membrane</keyword>
<feature type="region of interest" description="Disordered" evidence="1">
    <location>
        <begin position="41"/>
        <end position="62"/>
    </location>
</feature>
<dbReference type="NCBIfam" id="TIGR00426">
    <property type="entry name" value="competence protein ComEA helix-hairpin-helix repeat region"/>
    <property type="match status" value="1"/>
</dbReference>
<dbReference type="PANTHER" id="PTHR21180">
    <property type="entry name" value="ENDONUCLEASE/EXONUCLEASE/PHOSPHATASE FAMILY DOMAIN-CONTAINING PROTEIN 1"/>
    <property type="match status" value="1"/>
</dbReference>
<dbReference type="InterPro" id="IPR003583">
    <property type="entry name" value="Hlx-hairpin-Hlx_DNA-bd_motif"/>
</dbReference>
<dbReference type="InterPro" id="IPR004509">
    <property type="entry name" value="Competence_ComEA_HhH"/>
</dbReference>
<dbReference type="EMBL" id="JAUHLN010000003">
    <property type="protein sequence ID" value="MDN4074829.1"/>
    <property type="molecule type" value="Genomic_DNA"/>
</dbReference>
<organism evidence="4 5">
    <name type="scientific">Fictibacillus terranigra</name>
    <dbReference type="NCBI Taxonomy" id="3058424"/>
    <lineage>
        <taxon>Bacteria</taxon>
        <taxon>Bacillati</taxon>
        <taxon>Bacillota</taxon>
        <taxon>Bacilli</taxon>
        <taxon>Bacillales</taxon>
        <taxon>Fictibacillaceae</taxon>
        <taxon>Fictibacillus</taxon>
    </lineage>
</organism>
<evidence type="ECO:0000313" key="5">
    <source>
        <dbReference type="Proteomes" id="UP001168694"/>
    </source>
</evidence>
<dbReference type="Gene3D" id="1.10.150.280">
    <property type="entry name" value="AF1531-like domain"/>
    <property type="match status" value="1"/>
</dbReference>
<keyword evidence="2" id="KW-0812">Transmembrane</keyword>
<gene>
    <name evidence="4" type="ORF">QYF49_17770</name>
</gene>
<dbReference type="InterPro" id="IPR010994">
    <property type="entry name" value="RuvA_2-like"/>
</dbReference>
<dbReference type="SUPFAM" id="SSF47781">
    <property type="entry name" value="RuvA domain 2-like"/>
    <property type="match status" value="1"/>
</dbReference>
<evidence type="ECO:0000313" key="4">
    <source>
        <dbReference type="EMBL" id="MDN4074829.1"/>
    </source>
</evidence>